<dbReference type="PANTHER" id="PTHR33365">
    <property type="entry name" value="YALI0B05434P"/>
    <property type="match status" value="1"/>
</dbReference>
<dbReference type="Pfam" id="PF11807">
    <property type="entry name" value="UstYa"/>
    <property type="match status" value="1"/>
</dbReference>
<keyword evidence="4" id="KW-1185">Reference proteome</keyword>
<evidence type="ECO:0000256" key="1">
    <source>
        <dbReference type="ARBA" id="ARBA00004685"/>
    </source>
</evidence>
<proteinExistence type="inferred from homology"/>
<reference evidence="3 4" key="1">
    <citation type="submission" date="2019-04" db="EMBL/GenBank/DDBJ databases">
        <title>Friends and foes A comparative genomics study of 23 Aspergillus species from section Flavi.</title>
        <authorList>
            <consortium name="DOE Joint Genome Institute"/>
            <person name="Kjaerbolling I."/>
            <person name="Vesth T."/>
            <person name="Frisvad J.C."/>
            <person name="Nybo J.L."/>
            <person name="Theobald S."/>
            <person name="Kildgaard S."/>
            <person name="Isbrandt T."/>
            <person name="Kuo A."/>
            <person name="Sato A."/>
            <person name="Lyhne E.K."/>
            <person name="Kogle M.E."/>
            <person name="Wiebenga A."/>
            <person name="Kun R.S."/>
            <person name="Lubbers R.J."/>
            <person name="Makela M.R."/>
            <person name="Barry K."/>
            <person name="Chovatia M."/>
            <person name="Clum A."/>
            <person name="Daum C."/>
            <person name="Haridas S."/>
            <person name="He G."/>
            <person name="LaButti K."/>
            <person name="Lipzen A."/>
            <person name="Mondo S."/>
            <person name="Riley R."/>
            <person name="Salamov A."/>
            <person name="Simmons B.A."/>
            <person name="Magnuson J.K."/>
            <person name="Henrissat B."/>
            <person name="Mortensen U.H."/>
            <person name="Larsen T.O."/>
            <person name="Devries R.P."/>
            <person name="Grigoriev I.V."/>
            <person name="Machida M."/>
            <person name="Baker S.E."/>
            <person name="Andersen M.R."/>
        </authorList>
    </citation>
    <scope>NUCLEOTIDE SEQUENCE [LARGE SCALE GENOMIC DNA]</scope>
    <source>
        <strain evidence="3 4">CBS 151.66</strain>
    </source>
</reference>
<protein>
    <recommendedName>
        <fullName evidence="5">Tat pathway signal sequence</fullName>
    </recommendedName>
</protein>
<evidence type="ECO:0000313" key="4">
    <source>
        <dbReference type="Proteomes" id="UP000326565"/>
    </source>
</evidence>
<dbReference type="PANTHER" id="PTHR33365:SF4">
    <property type="entry name" value="CYCLOCHLOROTINE BIOSYNTHESIS PROTEIN O"/>
    <property type="match status" value="1"/>
</dbReference>
<evidence type="ECO:0000313" key="3">
    <source>
        <dbReference type="EMBL" id="KAB8072075.1"/>
    </source>
</evidence>
<comment type="pathway">
    <text evidence="1">Mycotoxin biosynthesis.</text>
</comment>
<dbReference type="OrthoDB" id="3687641at2759"/>
<comment type="similarity">
    <text evidence="2">Belongs to the ustYa family.</text>
</comment>
<evidence type="ECO:0000256" key="2">
    <source>
        <dbReference type="ARBA" id="ARBA00035112"/>
    </source>
</evidence>
<dbReference type="AlphaFoldDB" id="A0A5N5WWB7"/>
<name>A0A5N5WWB7_9EURO</name>
<evidence type="ECO:0008006" key="5">
    <source>
        <dbReference type="Google" id="ProtNLM"/>
    </source>
</evidence>
<sequence length="205" mass="23746">MSRMQVSATFSNLVNYPRELVRTVKKEIPAVTKQVRFNAGLRYNERHELVRTGNSGQPEYVGDPTPELDAAWDELMGAVNIFITAEEEPGLGGGLPTVFHDLHCLNMIRQNLHYYWDYYPHNNASILKPHLDHCIDSIRLSLMCSGDMTVAPIIWDYNKGRFIPDFEVHHTCRDYEALKEWTLARDSEHEERWRENAARLHAEGH</sequence>
<accession>A0A5N5WWB7</accession>
<gene>
    <name evidence="3" type="ORF">BDV29DRAFT_158911</name>
</gene>
<dbReference type="GO" id="GO:0043386">
    <property type="term" value="P:mycotoxin biosynthetic process"/>
    <property type="evidence" value="ECO:0007669"/>
    <property type="project" value="InterPro"/>
</dbReference>
<organism evidence="3 4">
    <name type="scientific">Aspergillus leporis</name>
    <dbReference type="NCBI Taxonomy" id="41062"/>
    <lineage>
        <taxon>Eukaryota</taxon>
        <taxon>Fungi</taxon>
        <taxon>Dikarya</taxon>
        <taxon>Ascomycota</taxon>
        <taxon>Pezizomycotina</taxon>
        <taxon>Eurotiomycetes</taxon>
        <taxon>Eurotiomycetidae</taxon>
        <taxon>Eurotiales</taxon>
        <taxon>Aspergillaceae</taxon>
        <taxon>Aspergillus</taxon>
        <taxon>Aspergillus subgen. Circumdati</taxon>
    </lineage>
</organism>
<dbReference type="Proteomes" id="UP000326565">
    <property type="component" value="Unassembled WGS sequence"/>
</dbReference>
<dbReference type="InterPro" id="IPR021765">
    <property type="entry name" value="UstYa-like"/>
</dbReference>
<dbReference type="EMBL" id="ML732256">
    <property type="protein sequence ID" value="KAB8072075.1"/>
    <property type="molecule type" value="Genomic_DNA"/>
</dbReference>